<name>A0ABD1RFZ2_9LAMI</name>
<dbReference type="Proteomes" id="UP001604336">
    <property type="component" value="Unassembled WGS sequence"/>
</dbReference>
<evidence type="ECO:0000313" key="2">
    <source>
        <dbReference type="Proteomes" id="UP001604336"/>
    </source>
</evidence>
<keyword evidence="2" id="KW-1185">Reference proteome</keyword>
<accession>A0ABD1RFZ2</accession>
<gene>
    <name evidence="1" type="ORF">Adt_31652</name>
</gene>
<evidence type="ECO:0000313" key="1">
    <source>
        <dbReference type="EMBL" id="KAL2486896.1"/>
    </source>
</evidence>
<evidence type="ECO:0008006" key="3">
    <source>
        <dbReference type="Google" id="ProtNLM"/>
    </source>
</evidence>
<sequence>MIEEKSPVGGSVECVEYLDELVQLKQCLVKPEAKQKYIREKYITNRLCPFSEDILAKPLLKKLKMSQLTNYEDGNDFVGHLDRYTFWMELQGASDVIICRSFSLTFGNMAMRWFKKLTQLSIRS</sequence>
<dbReference type="AlphaFoldDB" id="A0ABD1RFZ2"/>
<proteinExistence type="predicted"/>
<comment type="caution">
    <text evidence="1">The sequence shown here is derived from an EMBL/GenBank/DDBJ whole genome shotgun (WGS) entry which is preliminary data.</text>
</comment>
<dbReference type="EMBL" id="JBFOLK010000009">
    <property type="protein sequence ID" value="KAL2486896.1"/>
    <property type="molecule type" value="Genomic_DNA"/>
</dbReference>
<protein>
    <recommendedName>
        <fullName evidence="3">Reverse transcriptase</fullName>
    </recommendedName>
</protein>
<reference evidence="2" key="1">
    <citation type="submission" date="2024-07" db="EMBL/GenBank/DDBJ databases">
        <title>Two chromosome-level genome assemblies of Korean endemic species Abeliophyllum distichum and Forsythia ovata (Oleaceae).</title>
        <authorList>
            <person name="Jang H."/>
        </authorList>
    </citation>
    <scope>NUCLEOTIDE SEQUENCE [LARGE SCALE GENOMIC DNA]</scope>
</reference>
<organism evidence="1 2">
    <name type="scientific">Abeliophyllum distichum</name>
    <dbReference type="NCBI Taxonomy" id="126358"/>
    <lineage>
        <taxon>Eukaryota</taxon>
        <taxon>Viridiplantae</taxon>
        <taxon>Streptophyta</taxon>
        <taxon>Embryophyta</taxon>
        <taxon>Tracheophyta</taxon>
        <taxon>Spermatophyta</taxon>
        <taxon>Magnoliopsida</taxon>
        <taxon>eudicotyledons</taxon>
        <taxon>Gunneridae</taxon>
        <taxon>Pentapetalae</taxon>
        <taxon>asterids</taxon>
        <taxon>lamiids</taxon>
        <taxon>Lamiales</taxon>
        <taxon>Oleaceae</taxon>
        <taxon>Forsythieae</taxon>
        <taxon>Abeliophyllum</taxon>
    </lineage>
</organism>